<dbReference type="OMA" id="YKRTFNI"/>
<accession>A0AAE2RUP4</accession>
<dbReference type="EMBL" id="JADOEF010000004">
    <property type="protein sequence ID" value="MBF7811948.1"/>
    <property type="molecule type" value="Genomic_DNA"/>
</dbReference>
<dbReference type="RefSeq" id="WP_011968687.1">
    <property type="nucleotide sequence ID" value="NZ_JABSWH010000001.1"/>
</dbReference>
<proteinExistence type="predicted"/>
<evidence type="ECO:0000313" key="2">
    <source>
        <dbReference type="EMBL" id="MBF7811948.1"/>
    </source>
</evidence>
<feature type="coiled-coil region" evidence="1">
    <location>
        <begin position="60"/>
        <end position="118"/>
    </location>
</feature>
<sequence>MNYRMTKLKLSDFKIETEKTGKIIETENGEKALEIVHIKNEKGTSVPKLIYTWSNYPKIRSALNSKLNAMKIELQKSIEEIDTNLTEEERKELIKSKKKEFNNNLRNAFENCKEKNHNSYKVIVRDTELIRIIRALNLKNNDTEENGYTYIKDLICVSVSVPMYKQIEKDGVIKVNHVRFKRILASSGNVRNKKVIFINEKLYDSAMTILLCGLPKDMEHEQVSKYNAYIGLVNSDTIPVSTPRMIVIDDFTTKIPETFDVVIKDKNKKFSVIPDQEKEFKLMPFDGAGIVDLEVAKIWSKELNDILRKETNRNKVNYIPSSFQFRAIIGVKGNLYTFDLKKYALSLDEDKRYIKDVWGKEHKILDDKDNLLIDAILTKSQFKFKKKYDSFDKWQTEFDKEVELKDLDNNDIKYKRTFNIAKWGNKKNKDKALLSYQPIQSLELTQEQIEILCKPTVEIIKNISTDVDEFLKYRGLLEETYDENGELVLKETDMDRVPKYYEALKKNKNLFYDSYIQKKVQKDINRFKENAMKGMVFVDGNFQTMSPDIIAFMEYATGQSVKGVVPKNNIYSNYWRNKEYISYEKNEAGEEVKKIEKVTAVDIIRFPHVSNEHIFATVMQNEIEEFQYIQDGIIMSIYDTSLERLGNGDEDGDRILTIPNVGAENKIIVDNAKEQQTNTIYFINEYEKDKKEKEEKLIAEGKMERPKPIKINQIDELIKCDANGMEASIGKVVNKISILWSLPKTKERDNYIKIMSVIGSLTIDYVKTGVLEPIPKEIEEFLENKKEVDGKEFKDSYKKPIFLKVKYKKLERDEKRINKNHKLFDDNITEELFSDTDCTMNRLYHHIESELNKINLDKPKGDFDFTTLIKDKANVRNETYPKVKEKLIELKKEHDDLTQENSIDIENYSYDSDKKVEQYDRFKYFYRYCKNELASINKETQKKDKLIDYLVYAFYCDKDFALKNEAKDLLWNVFGAELNTRINNKSYNDKEFDVIELEDKRKELLIEKKEKAKNNAKKIKIEGIDTLEDKDKKKIEFHKQNTFKNIDEMGLSKQANKVLKVLIMLDLLFNQYNKKLLIGQSSKKTITRATISKFTGINGIKIDEYLKELISKELIELTTKSDKITLECNINVSVSNTGNAVKLRDSESILKQLKK</sequence>
<organism evidence="2 3">
    <name type="scientific">Clostridium beijerinckii</name>
    <name type="common">Clostridium MP</name>
    <dbReference type="NCBI Taxonomy" id="1520"/>
    <lineage>
        <taxon>Bacteria</taxon>
        <taxon>Bacillati</taxon>
        <taxon>Bacillota</taxon>
        <taxon>Clostridia</taxon>
        <taxon>Eubacteriales</taxon>
        <taxon>Clostridiaceae</taxon>
        <taxon>Clostridium</taxon>
    </lineage>
</organism>
<protein>
    <submittedName>
        <fullName evidence="2">Uncharacterized protein</fullName>
    </submittedName>
</protein>
<evidence type="ECO:0000313" key="3">
    <source>
        <dbReference type="Proteomes" id="UP000631418"/>
    </source>
</evidence>
<gene>
    <name evidence="2" type="ORF">IS491_25485</name>
</gene>
<reference evidence="2" key="1">
    <citation type="submission" date="2020-11" db="EMBL/GenBank/DDBJ databases">
        <authorList>
            <person name="Thieme N."/>
            <person name="Liebl W."/>
            <person name="Zverlov V."/>
        </authorList>
    </citation>
    <scope>NUCLEOTIDE SEQUENCE</scope>
    <source>
        <strain evidence="2">NT08</strain>
    </source>
</reference>
<dbReference type="Proteomes" id="UP000631418">
    <property type="component" value="Unassembled WGS sequence"/>
</dbReference>
<evidence type="ECO:0000256" key="1">
    <source>
        <dbReference type="SAM" id="Coils"/>
    </source>
</evidence>
<comment type="caution">
    <text evidence="2">The sequence shown here is derived from an EMBL/GenBank/DDBJ whole genome shotgun (WGS) entry which is preliminary data.</text>
</comment>
<name>A0AAE2RUP4_CLOBE</name>
<dbReference type="AlphaFoldDB" id="A0AAE2RUP4"/>
<keyword evidence="1" id="KW-0175">Coiled coil</keyword>
<feature type="coiled-coil region" evidence="1">
    <location>
        <begin position="994"/>
        <end position="1022"/>
    </location>
</feature>